<dbReference type="AlphaFoldDB" id="A0A8T0W8E3"/>
<protein>
    <submittedName>
        <fullName evidence="2">Uncharacterized protein</fullName>
    </submittedName>
</protein>
<feature type="compositionally biased region" description="Low complexity" evidence="1">
    <location>
        <begin position="106"/>
        <end position="126"/>
    </location>
</feature>
<feature type="region of interest" description="Disordered" evidence="1">
    <location>
        <begin position="85"/>
        <end position="133"/>
    </location>
</feature>
<name>A0A8T0W8E3_PANVG</name>
<proteinExistence type="predicted"/>
<comment type="caution">
    <text evidence="2">The sequence shown here is derived from an EMBL/GenBank/DDBJ whole genome shotgun (WGS) entry which is preliminary data.</text>
</comment>
<sequence>MSRSPACRPSVDIETRRWQLAPTFTRSLFVIMSSSASASSISLCLERVLILCQHGMREEAWCPRWELEGDSELVVVTAAMAISLPAQEEPSARSPNRSPWRPHPQPQIQQPCAAPCSSSPAAVAPAWRRHHQP</sequence>
<keyword evidence="3" id="KW-1185">Reference proteome</keyword>
<evidence type="ECO:0000313" key="3">
    <source>
        <dbReference type="Proteomes" id="UP000823388"/>
    </source>
</evidence>
<dbReference type="Proteomes" id="UP000823388">
    <property type="component" value="Chromosome 2K"/>
</dbReference>
<accession>A0A8T0W8E3</accession>
<organism evidence="2 3">
    <name type="scientific">Panicum virgatum</name>
    <name type="common">Blackwell switchgrass</name>
    <dbReference type="NCBI Taxonomy" id="38727"/>
    <lineage>
        <taxon>Eukaryota</taxon>
        <taxon>Viridiplantae</taxon>
        <taxon>Streptophyta</taxon>
        <taxon>Embryophyta</taxon>
        <taxon>Tracheophyta</taxon>
        <taxon>Spermatophyta</taxon>
        <taxon>Magnoliopsida</taxon>
        <taxon>Liliopsida</taxon>
        <taxon>Poales</taxon>
        <taxon>Poaceae</taxon>
        <taxon>PACMAD clade</taxon>
        <taxon>Panicoideae</taxon>
        <taxon>Panicodae</taxon>
        <taxon>Paniceae</taxon>
        <taxon>Panicinae</taxon>
        <taxon>Panicum</taxon>
        <taxon>Panicum sect. Hiantes</taxon>
    </lineage>
</organism>
<reference evidence="2" key="1">
    <citation type="submission" date="2020-05" db="EMBL/GenBank/DDBJ databases">
        <title>WGS assembly of Panicum virgatum.</title>
        <authorList>
            <person name="Lovell J.T."/>
            <person name="Jenkins J."/>
            <person name="Shu S."/>
            <person name="Juenger T.E."/>
            <person name="Schmutz J."/>
        </authorList>
    </citation>
    <scope>NUCLEOTIDE SEQUENCE</scope>
    <source>
        <strain evidence="2">AP13</strain>
    </source>
</reference>
<dbReference type="EMBL" id="CM029039">
    <property type="protein sequence ID" value="KAG2641614.1"/>
    <property type="molecule type" value="Genomic_DNA"/>
</dbReference>
<evidence type="ECO:0000256" key="1">
    <source>
        <dbReference type="SAM" id="MobiDB-lite"/>
    </source>
</evidence>
<evidence type="ECO:0000313" key="2">
    <source>
        <dbReference type="EMBL" id="KAG2641614.1"/>
    </source>
</evidence>
<gene>
    <name evidence="2" type="ORF">PVAP13_2KG225400</name>
</gene>